<dbReference type="GO" id="GO:0016787">
    <property type="term" value="F:hydrolase activity"/>
    <property type="evidence" value="ECO:0007669"/>
    <property type="project" value="UniProtKB-KW"/>
</dbReference>
<sequence>MTDPVERTVRTDRLAIRTWERGDGEPILFVHGNLSSGSAWYEQLRFLSSGYRGIAPDLRGYGSTEPAPVDATRGLRDWSDDLAALLEVEDISGCHVVGHSMGGGVAMQLALDHPDRIRSLTLVSAMSPYGFGGTRPDGTPCASDYAGSGGGVANPDLVRRIDEGDRSDESEASPRRVVRDLFFPSPELVREEDALVEAMLAGRIGDDFYPGDSVESSYWPYVSPGKRGVLNAISPRYCDLSSFASQGPAVPIMWLHGAEDRIIADGSLADLGTLGQLGAVPGWPGEDEFPPQPMVSQLRAVLEAHPGPLSTVWREGVGHFPFVQEPDRFAETLARHLDDARE</sequence>
<dbReference type="SUPFAM" id="SSF53474">
    <property type="entry name" value="alpha/beta-Hydrolases"/>
    <property type="match status" value="1"/>
</dbReference>
<dbReference type="Pfam" id="PF00561">
    <property type="entry name" value="Abhydrolase_1"/>
    <property type="match status" value="1"/>
</dbReference>
<dbReference type="InterPro" id="IPR000073">
    <property type="entry name" value="AB_hydrolase_1"/>
</dbReference>
<name>A0A411YHL3_9ACTN</name>
<evidence type="ECO:0000313" key="2">
    <source>
        <dbReference type="EMBL" id="QBI20707.1"/>
    </source>
</evidence>
<dbReference type="KEGG" id="erz:ER308_14820"/>
<dbReference type="OrthoDB" id="2987348at2"/>
<dbReference type="Proteomes" id="UP000291469">
    <property type="component" value="Chromosome"/>
</dbReference>
<proteinExistence type="predicted"/>
<dbReference type="PANTHER" id="PTHR43798:SF33">
    <property type="entry name" value="HYDROLASE, PUTATIVE (AFU_ORTHOLOGUE AFUA_2G14860)-RELATED"/>
    <property type="match status" value="1"/>
</dbReference>
<dbReference type="InterPro" id="IPR000639">
    <property type="entry name" value="Epox_hydrolase-like"/>
</dbReference>
<organism evidence="2 3">
    <name type="scientific">Egibacter rhizosphaerae</name>
    <dbReference type="NCBI Taxonomy" id="1670831"/>
    <lineage>
        <taxon>Bacteria</taxon>
        <taxon>Bacillati</taxon>
        <taxon>Actinomycetota</taxon>
        <taxon>Nitriliruptoria</taxon>
        <taxon>Egibacterales</taxon>
        <taxon>Egibacteraceae</taxon>
        <taxon>Egibacter</taxon>
    </lineage>
</organism>
<dbReference type="RefSeq" id="WP_131155700.1">
    <property type="nucleotide sequence ID" value="NZ_CP036402.1"/>
</dbReference>
<keyword evidence="3" id="KW-1185">Reference proteome</keyword>
<dbReference type="InterPro" id="IPR050266">
    <property type="entry name" value="AB_hydrolase_sf"/>
</dbReference>
<dbReference type="Gene3D" id="3.40.50.1820">
    <property type="entry name" value="alpha/beta hydrolase"/>
    <property type="match status" value="1"/>
</dbReference>
<accession>A0A411YHL3</accession>
<dbReference type="PANTHER" id="PTHR43798">
    <property type="entry name" value="MONOACYLGLYCEROL LIPASE"/>
    <property type="match status" value="1"/>
</dbReference>
<feature type="domain" description="AB hydrolase-1" evidence="1">
    <location>
        <begin position="26"/>
        <end position="128"/>
    </location>
</feature>
<keyword evidence="2" id="KW-0378">Hydrolase</keyword>
<protein>
    <submittedName>
        <fullName evidence="2">Alpha/beta fold hydrolase</fullName>
    </submittedName>
</protein>
<dbReference type="InterPro" id="IPR029058">
    <property type="entry name" value="AB_hydrolase_fold"/>
</dbReference>
<reference evidence="2 3" key="1">
    <citation type="submission" date="2019-01" db="EMBL/GenBank/DDBJ databases">
        <title>Egibacter rhizosphaerae EGI 80759T.</title>
        <authorList>
            <person name="Chen D.-D."/>
            <person name="Tian Y."/>
            <person name="Jiao J.-Y."/>
            <person name="Zhang X.-T."/>
            <person name="Zhang Y.-G."/>
            <person name="Zhang Y."/>
            <person name="Xiao M."/>
            <person name="Shu W.-S."/>
            <person name="Li W.-J."/>
        </authorList>
    </citation>
    <scope>NUCLEOTIDE SEQUENCE [LARGE SCALE GENOMIC DNA]</scope>
    <source>
        <strain evidence="2 3">EGI 80759</strain>
    </source>
</reference>
<dbReference type="EMBL" id="CP036402">
    <property type="protein sequence ID" value="QBI20707.1"/>
    <property type="molecule type" value="Genomic_DNA"/>
</dbReference>
<evidence type="ECO:0000313" key="3">
    <source>
        <dbReference type="Proteomes" id="UP000291469"/>
    </source>
</evidence>
<dbReference type="PRINTS" id="PR00111">
    <property type="entry name" value="ABHYDROLASE"/>
</dbReference>
<dbReference type="AlphaFoldDB" id="A0A411YHL3"/>
<dbReference type="GO" id="GO:0016020">
    <property type="term" value="C:membrane"/>
    <property type="evidence" value="ECO:0007669"/>
    <property type="project" value="TreeGrafter"/>
</dbReference>
<dbReference type="PRINTS" id="PR00412">
    <property type="entry name" value="EPOXHYDRLASE"/>
</dbReference>
<gene>
    <name evidence="2" type="ORF">ER308_14820</name>
</gene>
<evidence type="ECO:0000259" key="1">
    <source>
        <dbReference type="Pfam" id="PF00561"/>
    </source>
</evidence>